<dbReference type="PANTHER" id="PTHR42241:SF2">
    <property type="entry name" value="HYPOTHETICAL MEMBRANE PROTEIN, CONSERVED, DUF998 FAMILY"/>
    <property type="match status" value="1"/>
</dbReference>
<evidence type="ECO:0008006" key="4">
    <source>
        <dbReference type="Google" id="ProtNLM"/>
    </source>
</evidence>
<evidence type="ECO:0000256" key="1">
    <source>
        <dbReference type="SAM" id="Phobius"/>
    </source>
</evidence>
<keyword evidence="1" id="KW-1133">Transmembrane helix</keyword>
<proteinExistence type="predicted"/>
<feature type="transmembrane region" description="Helical" evidence="1">
    <location>
        <begin position="52"/>
        <end position="70"/>
    </location>
</feature>
<dbReference type="AlphaFoldDB" id="A0A218P1B3"/>
<dbReference type="Proteomes" id="UP000197156">
    <property type="component" value="Chromosome"/>
</dbReference>
<dbReference type="RefSeq" id="WP_088862686.1">
    <property type="nucleotide sequence ID" value="NZ_CP014854.1"/>
</dbReference>
<dbReference type="EMBL" id="CP014854">
    <property type="protein sequence ID" value="ASI98726.1"/>
    <property type="molecule type" value="Genomic_DNA"/>
</dbReference>
<feature type="transmembrane region" description="Helical" evidence="1">
    <location>
        <begin position="105"/>
        <end position="124"/>
    </location>
</feature>
<feature type="transmembrane region" description="Helical" evidence="1">
    <location>
        <begin position="130"/>
        <end position="148"/>
    </location>
</feature>
<gene>
    <name evidence="2" type="ORF">A3L02_03685</name>
</gene>
<reference evidence="2 3" key="1">
    <citation type="submission" date="2016-03" db="EMBL/GenBank/DDBJ databases">
        <title>Complete genome sequence of Thermococcus celer.</title>
        <authorList>
            <person name="Oger P.M."/>
        </authorList>
    </citation>
    <scope>NUCLEOTIDE SEQUENCE [LARGE SCALE GENOMIC DNA]</scope>
    <source>
        <strain evidence="2 3">Vu 13</strain>
    </source>
</reference>
<dbReference type="OrthoDB" id="103507at2157"/>
<feature type="transmembrane region" description="Helical" evidence="1">
    <location>
        <begin position="6"/>
        <end position="26"/>
    </location>
</feature>
<dbReference type="GeneID" id="33323828"/>
<feature type="transmembrane region" description="Helical" evidence="1">
    <location>
        <begin position="76"/>
        <end position="93"/>
    </location>
</feature>
<keyword evidence="1" id="KW-0812">Transmembrane</keyword>
<keyword evidence="1" id="KW-0472">Membrane</keyword>
<dbReference type="Pfam" id="PF06197">
    <property type="entry name" value="DUF998"/>
    <property type="match status" value="1"/>
</dbReference>
<evidence type="ECO:0000313" key="2">
    <source>
        <dbReference type="EMBL" id="ASI98726.1"/>
    </source>
</evidence>
<dbReference type="InterPro" id="IPR009339">
    <property type="entry name" value="DUF998"/>
</dbReference>
<accession>A0A218P1B3</accession>
<sequence length="184" mass="19955">MDLTRLSAYVSLSFPIIFILGLAIVLSRNPWFSFTENALSDMGSIGNPVNHYFNGFLMILAILGFIAAVGALRNGLSYAMPLAMVFLFLVGVFPEEYAPHGPSAVLFYVLALADIAIVGVKLGARGLSVGYLWSVLAVVTFALMLYLVKARIFRGLAIPELVGAATIMAWFVYVGLLELRGFKP</sequence>
<keyword evidence="3" id="KW-1185">Reference proteome</keyword>
<organism evidence="2 3">
    <name type="scientific">Thermococcus celer Vu 13 = JCM 8558</name>
    <dbReference type="NCBI Taxonomy" id="1293037"/>
    <lineage>
        <taxon>Archaea</taxon>
        <taxon>Methanobacteriati</taxon>
        <taxon>Methanobacteriota</taxon>
        <taxon>Thermococci</taxon>
        <taxon>Thermococcales</taxon>
        <taxon>Thermococcaceae</taxon>
        <taxon>Thermococcus</taxon>
    </lineage>
</organism>
<protein>
    <recommendedName>
        <fullName evidence="4">DUF998 domain-containing protein</fullName>
    </recommendedName>
</protein>
<evidence type="ECO:0000313" key="3">
    <source>
        <dbReference type="Proteomes" id="UP000197156"/>
    </source>
</evidence>
<dbReference type="KEGG" id="tce:A3L02_03685"/>
<dbReference type="PANTHER" id="PTHR42241">
    <property type="entry name" value="HYPOTHETICAL MEMBRANE PROTEIN, CONSERVED, DUF998 FAMILY"/>
    <property type="match status" value="1"/>
</dbReference>
<name>A0A218P1B3_THECE</name>
<feature type="transmembrane region" description="Helical" evidence="1">
    <location>
        <begin position="155"/>
        <end position="176"/>
    </location>
</feature>